<dbReference type="InterPro" id="IPR045057">
    <property type="entry name" value="Gcn5-rel_NAT"/>
</dbReference>
<dbReference type="KEGG" id="bly:A2T55_08740"/>
<keyword evidence="4" id="KW-0808">Transferase</keyword>
<dbReference type="Pfam" id="PF14542">
    <property type="entry name" value="Acetyltransf_CG"/>
    <property type="match status" value="1"/>
</dbReference>
<organism evidence="4 5">
    <name type="scientific">Brevibacterium linens</name>
    <dbReference type="NCBI Taxonomy" id="1703"/>
    <lineage>
        <taxon>Bacteria</taxon>
        <taxon>Bacillati</taxon>
        <taxon>Actinomycetota</taxon>
        <taxon>Actinomycetes</taxon>
        <taxon>Micrococcales</taxon>
        <taxon>Brevibacteriaceae</taxon>
        <taxon>Brevibacterium</taxon>
    </lineage>
</organism>
<evidence type="ECO:0000313" key="6">
    <source>
        <dbReference type="Proteomes" id="UP000075950"/>
    </source>
</evidence>
<keyword evidence="5" id="KW-1185">Reference proteome</keyword>
<evidence type="ECO:0000259" key="2">
    <source>
        <dbReference type="PROSITE" id="PS51729"/>
    </source>
</evidence>
<accession>A0A0B9AMI5</accession>
<dbReference type="InterPro" id="IPR016181">
    <property type="entry name" value="Acyl_CoA_acyltransferase"/>
</dbReference>
<dbReference type="RefSeq" id="WP_039210842.1">
    <property type="nucleotide sequence ID" value="NZ_CP014869.1"/>
</dbReference>
<name>A0A0B9AMI5_BRELN</name>
<protein>
    <submittedName>
        <fullName evidence="3 4">Acetyltransferase</fullName>
    </submittedName>
</protein>
<dbReference type="STRING" id="1703.BLSMQ_1884"/>
<gene>
    <name evidence="3" type="ORF">A2T55_08740</name>
    <name evidence="4" type="ORF">AE0388_2522</name>
</gene>
<evidence type="ECO:0000313" key="3">
    <source>
        <dbReference type="EMBL" id="AMT93853.1"/>
    </source>
</evidence>
<dbReference type="PANTHER" id="PTHR31435:SF10">
    <property type="entry name" value="BSR4717 PROTEIN"/>
    <property type="match status" value="1"/>
</dbReference>
<dbReference type="PROSITE" id="PS51186">
    <property type="entry name" value="GNAT"/>
    <property type="match status" value="1"/>
</dbReference>
<feature type="domain" description="N-acetyltransferase" evidence="2">
    <location>
        <begin position="14"/>
        <end position="104"/>
    </location>
</feature>
<dbReference type="InterPro" id="IPR000182">
    <property type="entry name" value="GNAT_dom"/>
</dbReference>
<dbReference type="EMBL" id="JTJZ01000020">
    <property type="protein sequence ID" value="KHS51972.1"/>
    <property type="molecule type" value="Genomic_DNA"/>
</dbReference>
<reference evidence="6" key="2">
    <citation type="submission" date="2016-03" db="EMBL/GenBank/DDBJ databases">
        <authorList>
            <person name="Ploux O."/>
        </authorList>
    </citation>
    <scope>NUCLEOTIDE SEQUENCE [LARGE SCALE GENOMIC DNA]</scope>
    <source>
        <strain evidence="6">BS258</strain>
    </source>
</reference>
<dbReference type="EMBL" id="CP014869">
    <property type="protein sequence ID" value="AMT93853.1"/>
    <property type="molecule type" value="Genomic_DNA"/>
</dbReference>
<dbReference type="AlphaFoldDB" id="A0A0B9AMI5"/>
<reference evidence="4 5" key="1">
    <citation type="submission" date="2014-11" db="EMBL/GenBank/DDBJ databases">
        <title>Draft Genome Sequence of Brevibacterium linens AE038-8.</title>
        <authorList>
            <person name="Maizel D."/>
            <person name="Utturkar S.M."/>
            <person name="Brown S.D."/>
            <person name="Ferrero M."/>
            <person name="Rosen B.P."/>
        </authorList>
    </citation>
    <scope>NUCLEOTIDE SEQUENCE [LARGE SCALE GENOMIC DNA]</scope>
    <source>
        <strain evidence="4 5">AE038-8</strain>
    </source>
</reference>
<dbReference type="PANTHER" id="PTHR31435">
    <property type="entry name" value="PROTEIN NATD1"/>
    <property type="match status" value="1"/>
</dbReference>
<reference evidence="3" key="3">
    <citation type="submission" date="2016-03" db="EMBL/GenBank/DDBJ databases">
        <authorList>
            <person name="Zhu Y."/>
            <person name="Sun C."/>
        </authorList>
    </citation>
    <scope>NUCLEOTIDE SEQUENCE</scope>
    <source>
        <strain evidence="3">BS258</strain>
    </source>
</reference>
<dbReference type="PROSITE" id="PS51729">
    <property type="entry name" value="GNAT_YJDJ"/>
    <property type="match status" value="1"/>
</dbReference>
<dbReference type="PATRIC" id="fig|1703.6.peg.2425"/>
<dbReference type="InterPro" id="IPR031165">
    <property type="entry name" value="GNAT_YJDJ"/>
</dbReference>
<dbReference type="Proteomes" id="UP000031488">
    <property type="component" value="Unassembled WGS sequence"/>
</dbReference>
<evidence type="ECO:0000313" key="5">
    <source>
        <dbReference type="Proteomes" id="UP000031488"/>
    </source>
</evidence>
<dbReference type="GO" id="GO:0016747">
    <property type="term" value="F:acyltransferase activity, transferring groups other than amino-acyl groups"/>
    <property type="evidence" value="ECO:0007669"/>
    <property type="project" value="InterPro"/>
</dbReference>
<proteinExistence type="predicted"/>
<feature type="domain" description="N-acetyltransferase" evidence="1">
    <location>
        <begin position="1"/>
        <end position="106"/>
    </location>
</feature>
<evidence type="ECO:0000313" key="4">
    <source>
        <dbReference type="EMBL" id="KHS51972.1"/>
    </source>
</evidence>
<dbReference type="OrthoDB" id="5405911at2"/>
<accession>A0A142NM37</accession>
<sequence>MSQPQLSPTPVRVVKNIDRERYELFTDETPGEFIGFLAYQVIDDHTVELQHTIISEGFSRRGFARTLVTQVLDLIRADGASIVPTCSYVQDYLERFPQYGDLVAHQ</sequence>
<dbReference type="SUPFAM" id="SSF55729">
    <property type="entry name" value="Acyl-CoA N-acyltransferases (Nat)"/>
    <property type="match status" value="1"/>
</dbReference>
<evidence type="ECO:0000259" key="1">
    <source>
        <dbReference type="PROSITE" id="PS51186"/>
    </source>
</evidence>
<dbReference type="Gene3D" id="3.40.630.30">
    <property type="match status" value="1"/>
</dbReference>
<dbReference type="Proteomes" id="UP000075950">
    <property type="component" value="Chromosome"/>
</dbReference>